<dbReference type="AlphaFoldDB" id="A0A6G1KMT5"/>
<dbReference type="EMBL" id="MU005765">
    <property type="protein sequence ID" value="KAF2713792.1"/>
    <property type="molecule type" value="Genomic_DNA"/>
</dbReference>
<keyword evidence="3" id="KW-1185">Reference proteome</keyword>
<proteinExistence type="predicted"/>
<name>A0A6G1KMT5_9PLEO</name>
<evidence type="ECO:0000313" key="2">
    <source>
        <dbReference type="EMBL" id="KAF2713792.1"/>
    </source>
</evidence>
<sequence length="61" mass="6931">MDDAPPYSPTTTTSERRLPDDYTGVPVEDEEDGMMRPKNTTPRSRPDSRDEGSSLSRRIFL</sequence>
<dbReference type="OrthoDB" id="414175at2759"/>
<dbReference type="Proteomes" id="UP000799428">
    <property type="component" value="Unassembled WGS sequence"/>
</dbReference>
<reference evidence="2" key="1">
    <citation type="journal article" date="2020" name="Stud. Mycol.">
        <title>101 Dothideomycetes genomes: a test case for predicting lifestyles and emergence of pathogens.</title>
        <authorList>
            <person name="Haridas S."/>
            <person name="Albert R."/>
            <person name="Binder M."/>
            <person name="Bloem J."/>
            <person name="Labutti K."/>
            <person name="Salamov A."/>
            <person name="Andreopoulos B."/>
            <person name="Baker S."/>
            <person name="Barry K."/>
            <person name="Bills G."/>
            <person name="Bluhm B."/>
            <person name="Cannon C."/>
            <person name="Castanera R."/>
            <person name="Culley D."/>
            <person name="Daum C."/>
            <person name="Ezra D."/>
            <person name="Gonzalez J."/>
            <person name="Henrissat B."/>
            <person name="Kuo A."/>
            <person name="Liang C."/>
            <person name="Lipzen A."/>
            <person name="Lutzoni F."/>
            <person name="Magnuson J."/>
            <person name="Mondo S."/>
            <person name="Nolan M."/>
            <person name="Ohm R."/>
            <person name="Pangilinan J."/>
            <person name="Park H.-J."/>
            <person name="Ramirez L."/>
            <person name="Alfaro M."/>
            <person name="Sun H."/>
            <person name="Tritt A."/>
            <person name="Yoshinaga Y."/>
            <person name="Zwiers L.-H."/>
            <person name="Turgeon B."/>
            <person name="Goodwin S."/>
            <person name="Spatafora J."/>
            <person name="Crous P."/>
            <person name="Grigoriev I."/>
        </authorList>
    </citation>
    <scope>NUCLEOTIDE SEQUENCE</scope>
    <source>
        <strain evidence="2">CBS 279.74</strain>
    </source>
</reference>
<evidence type="ECO:0000256" key="1">
    <source>
        <dbReference type="SAM" id="MobiDB-lite"/>
    </source>
</evidence>
<protein>
    <submittedName>
        <fullName evidence="2">Uncharacterized protein</fullName>
    </submittedName>
</protein>
<evidence type="ECO:0000313" key="3">
    <source>
        <dbReference type="Proteomes" id="UP000799428"/>
    </source>
</evidence>
<feature type="region of interest" description="Disordered" evidence="1">
    <location>
        <begin position="1"/>
        <end position="61"/>
    </location>
</feature>
<gene>
    <name evidence="2" type="ORF">K504DRAFT_462278</name>
</gene>
<organism evidence="2 3">
    <name type="scientific">Pleomassaria siparia CBS 279.74</name>
    <dbReference type="NCBI Taxonomy" id="1314801"/>
    <lineage>
        <taxon>Eukaryota</taxon>
        <taxon>Fungi</taxon>
        <taxon>Dikarya</taxon>
        <taxon>Ascomycota</taxon>
        <taxon>Pezizomycotina</taxon>
        <taxon>Dothideomycetes</taxon>
        <taxon>Pleosporomycetidae</taxon>
        <taxon>Pleosporales</taxon>
        <taxon>Pleomassariaceae</taxon>
        <taxon>Pleomassaria</taxon>
    </lineage>
</organism>
<accession>A0A6G1KMT5</accession>